<keyword evidence="4" id="KW-1185">Reference proteome</keyword>
<proteinExistence type="predicted"/>
<dbReference type="Proteomes" id="UP000435357">
    <property type="component" value="Unassembled WGS sequence"/>
</dbReference>
<evidence type="ECO:0000256" key="1">
    <source>
        <dbReference type="SAM" id="MobiDB-lite"/>
    </source>
</evidence>
<feature type="compositionally biased region" description="Basic and acidic residues" evidence="1">
    <location>
        <begin position="83"/>
        <end position="124"/>
    </location>
</feature>
<dbReference type="AlphaFoldDB" id="A0A6N6M3I8"/>
<name>A0A6N6M3I8_9FLAO</name>
<keyword evidence="2" id="KW-1133">Transmembrane helix</keyword>
<evidence type="ECO:0000256" key="2">
    <source>
        <dbReference type="SAM" id="Phobius"/>
    </source>
</evidence>
<keyword evidence="2" id="KW-0812">Transmembrane</keyword>
<keyword evidence="2" id="KW-0472">Membrane</keyword>
<feature type="region of interest" description="Disordered" evidence="1">
    <location>
        <begin position="27"/>
        <end position="136"/>
    </location>
</feature>
<gene>
    <name evidence="3" type="ORF">F3059_09590</name>
</gene>
<reference evidence="3 4" key="1">
    <citation type="submission" date="2019-09" db="EMBL/GenBank/DDBJ databases">
        <title>Genomes of Cryomorphaceae.</title>
        <authorList>
            <person name="Bowman J.P."/>
        </authorList>
    </citation>
    <scope>NUCLEOTIDE SEQUENCE [LARGE SCALE GENOMIC DNA]</scope>
    <source>
        <strain evidence="3 4">KCTC 52047</strain>
    </source>
</reference>
<feature type="transmembrane region" description="Helical" evidence="2">
    <location>
        <begin position="6"/>
        <end position="23"/>
    </location>
</feature>
<dbReference type="EMBL" id="WACR01000007">
    <property type="protein sequence ID" value="KAB1063811.1"/>
    <property type="molecule type" value="Genomic_DNA"/>
</dbReference>
<sequence>MEDISNYFYLIFLVISLILGAFGKKKKKGSEGKASNSNFINDFLDELDPAGGRGSDQKVQEPVQQRSEPEPEPAMENPQTDVSDSRKPLSELVKDNDVSRKARELRQRSRKEIISADTEMDFRKQPGRVKSVTSRKALKHHPLDDIDFDIKNAVIYDAILNRPKF</sequence>
<accession>A0A6N6M3I8</accession>
<organism evidence="3 4">
    <name type="scientific">Salibacter halophilus</name>
    <dbReference type="NCBI Taxonomy" id="1803916"/>
    <lineage>
        <taxon>Bacteria</taxon>
        <taxon>Pseudomonadati</taxon>
        <taxon>Bacteroidota</taxon>
        <taxon>Flavobacteriia</taxon>
        <taxon>Flavobacteriales</taxon>
        <taxon>Salibacteraceae</taxon>
        <taxon>Salibacter</taxon>
    </lineage>
</organism>
<evidence type="ECO:0000313" key="4">
    <source>
        <dbReference type="Proteomes" id="UP000435357"/>
    </source>
</evidence>
<dbReference type="RefSeq" id="WP_151168632.1">
    <property type="nucleotide sequence ID" value="NZ_WACR01000007.1"/>
</dbReference>
<evidence type="ECO:0000313" key="3">
    <source>
        <dbReference type="EMBL" id="KAB1063811.1"/>
    </source>
</evidence>
<comment type="caution">
    <text evidence="3">The sequence shown here is derived from an EMBL/GenBank/DDBJ whole genome shotgun (WGS) entry which is preliminary data.</text>
</comment>
<protein>
    <submittedName>
        <fullName evidence="3">Uncharacterized protein</fullName>
    </submittedName>
</protein>